<keyword evidence="11 14" id="KW-0503">Monooxygenase</keyword>
<evidence type="ECO:0000256" key="13">
    <source>
        <dbReference type="PIRSR" id="PIRSR602401-1"/>
    </source>
</evidence>
<keyword evidence="9 14" id="KW-0560">Oxidoreductase</keyword>
<dbReference type="Gene3D" id="1.10.630.10">
    <property type="entry name" value="Cytochrome P450"/>
    <property type="match status" value="1"/>
</dbReference>
<keyword evidence="6" id="KW-0812">Transmembrane</keyword>
<evidence type="ECO:0000313" key="17">
    <source>
        <dbReference type="Proteomes" id="UP000218811"/>
    </source>
</evidence>
<dbReference type="GO" id="GO:0020037">
    <property type="term" value="F:heme binding"/>
    <property type="evidence" value="ECO:0007669"/>
    <property type="project" value="InterPro"/>
</dbReference>
<evidence type="ECO:0000256" key="15">
    <source>
        <dbReference type="SAM" id="SignalP"/>
    </source>
</evidence>
<dbReference type="InterPro" id="IPR002401">
    <property type="entry name" value="Cyt_P450_E_grp-I"/>
</dbReference>
<sequence>MHPFSSEPFIFAAWALLALLIFFTYVRGRSGATQALPLPPGPKPVALLGNVHQIPLEYQHRTFDRWSKQYGDIYSLRIFRKPVIVLSSAQAVHDLIEKRSSKYSDRPQFTMFTELMGWYPNLSLLPYGDQWRLHRKWFQDAFISTSVLDTYRDIQQKEANNLLANILDNPDAFMSHVDRYLGALVLEVVYGQTSTSLDDDLIHMVEKASRGTSAAGGPAATLVDFIPILRHIPAWMPGAGFKRKANEVRSLVRDVHEIPFGFVQRAMAMGTAKPSFLSSLLEGVGNEETLSQDMKENMMGAAATVYATATETTSSAIVTFILAMVLNPDVLEKAQAEMDRTVGSARLPELEDRDSLPYLEAIIQEVYRFNPPTPLGLPHQSTEEDEYRGYHIPKGAMIFTNIWTMTRDSKLFPDPEVFRPERYLRSEMRNNAEIGDPRSIVFGFGRRICPGRKFGDLSVWLAAASLVWAFDIRKARDSFGQEITPTSIPQSGTVSNFAPFQCCVRPRTQQKASVISRLRGDRSA</sequence>
<dbReference type="InterPro" id="IPR050364">
    <property type="entry name" value="Cytochrome_P450_fung"/>
</dbReference>
<dbReference type="EMBL" id="KB468146">
    <property type="protein sequence ID" value="PCH43947.1"/>
    <property type="molecule type" value="Genomic_DNA"/>
</dbReference>
<comment type="subcellular location">
    <subcellularLocation>
        <location evidence="2">Membrane</location>
        <topology evidence="2">Single-pass membrane protein</topology>
    </subcellularLocation>
</comment>
<dbReference type="Pfam" id="PF00067">
    <property type="entry name" value="p450"/>
    <property type="match status" value="1"/>
</dbReference>
<evidence type="ECO:0000256" key="8">
    <source>
        <dbReference type="ARBA" id="ARBA00022989"/>
    </source>
</evidence>
<keyword evidence="12" id="KW-0472">Membrane</keyword>
<dbReference type="Proteomes" id="UP000218811">
    <property type="component" value="Unassembled WGS sequence"/>
</dbReference>
<evidence type="ECO:0000256" key="5">
    <source>
        <dbReference type="ARBA" id="ARBA00022617"/>
    </source>
</evidence>
<evidence type="ECO:0000256" key="11">
    <source>
        <dbReference type="ARBA" id="ARBA00023033"/>
    </source>
</evidence>
<evidence type="ECO:0000256" key="14">
    <source>
        <dbReference type="RuleBase" id="RU000461"/>
    </source>
</evidence>
<keyword evidence="17" id="KW-1185">Reference proteome</keyword>
<dbReference type="PRINTS" id="PR00463">
    <property type="entry name" value="EP450I"/>
</dbReference>
<dbReference type="STRING" id="742152.A0A2H3K688"/>
<evidence type="ECO:0000256" key="3">
    <source>
        <dbReference type="ARBA" id="ARBA00005179"/>
    </source>
</evidence>
<keyword evidence="7 13" id="KW-0479">Metal-binding</keyword>
<dbReference type="InterPro" id="IPR036396">
    <property type="entry name" value="Cyt_P450_sf"/>
</dbReference>
<evidence type="ECO:0000256" key="4">
    <source>
        <dbReference type="ARBA" id="ARBA00010617"/>
    </source>
</evidence>
<evidence type="ECO:0000256" key="2">
    <source>
        <dbReference type="ARBA" id="ARBA00004167"/>
    </source>
</evidence>
<evidence type="ECO:0000313" key="16">
    <source>
        <dbReference type="EMBL" id="PCH43947.1"/>
    </source>
</evidence>
<keyword evidence="10 13" id="KW-0408">Iron</keyword>
<dbReference type="PROSITE" id="PS00086">
    <property type="entry name" value="CYTOCHROME_P450"/>
    <property type="match status" value="1"/>
</dbReference>
<evidence type="ECO:0000256" key="12">
    <source>
        <dbReference type="ARBA" id="ARBA00023136"/>
    </source>
</evidence>
<name>A0A2H3K688_WOLCO</name>
<evidence type="ECO:0000256" key="9">
    <source>
        <dbReference type="ARBA" id="ARBA00023002"/>
    </source>
</evidence>
<organism evidence="16 17">
    <name type="scientific">Wolfiporia cocos (strain MD-104)</name>
    <name type="common">Brown rot fungus</name>
    <dbReference type="NCBI Taxonomy" id="742152"/>
    <lineage>
        <taxon>Eukaryota</taxon>
        <taxon>Fungi</taxon>
        <taxon>Dikarya</taxon>
        <taxon>Basidiomycota</taxon>
        <taxon>Agaricomycotina</taxon>
        <taxon>Agaricomycetes</taxon>
        <taxon>Polyporales</taxon>
        <taxon>Phaeolaceae</taxon>
        <taxon>Wolfiporia</taxon>
    </lineage>
</organism>
<dbReference type="GO" id="GO:0016020">
    <property type="term" value="C:membrane"/>
    <property type="evidence" value="ECO:0007669"/>
    <property type="project" value="UniProtKB-SubCell"/>
</dbReference>
<dbReference type="InterPro" id="IPR001128">
    <property type="entry name" value="Cyt_P450"/>
</dbReference>
<dbReference type="OrthoDB" id="2789670at2759"/>
<dbReference type="PRINTS" id="PR00385">
    <property type="entry name" value="P450"/>
</dbReference>
<feature type="chain" id="PRO_5013924433" evidence="15">
    <location>
        <begin position="29"/>
        <end position="524"/>
    </location>
</feature>
<dbReference type="CDD" id="cd11065">
    <property type="entry name" value="CYP64-like"/>
    <property type="match status" value="1"/>
</dbReference>
<reference evidence="16 17" key="1">
    <citation type="journal article" date="2012" name="Science">
        <title>The Paleozoic origin of enzymatic lignin decomposition reconstructed from 31 fungal genomes.</title>
        <authorList>
            <person name="Floudas D."/>
            <person name="Binder M."/>
            <person name="Riley R."/>
            <person name="Barry K."/>
            <person name="Blanchette R.A."/>
            <person name="Henrissat B."/>
            <person name="Martinez A.T."/>
            <person name="Otillar R."/>
            <person name="Spatafora J.W."/>
            <person name="Yadav J.S."/>
            <person name="Aerts A."/>
            <person name="Benoit I."/>
            <person name="Boyd A."/>
            <person name="Carlson A."/>
            <person name="Copeland A."/>
            <person name="Coutinho P.M."/>
            <person name="de Vries R.P."/>
            <person name="Ferreira P."/>
            <person name="Findley K."/>
            <person name="Foster B."/>
            <person name="Gaskell J."/>
            <person name="Glotzer D."/>
            <person name="Gorecki P."/>
            <person name="Heitman J."/>
            <person name="Hesse C."/>
            <person name="Hori C."/>
            <person name="Igarashi K."/>
            <person name="Jurgens J.A."/>
            <person name="Kallen N."/>
            <person name="Kersten P."/>
            <person name="Kohler A."/>
            <person name="Kuees U."/>
            <person name="Kumar T.K.A."/>
            <person name="Kuo A."/>
            <person name="LaButti K."/>
            <person name="Larrondo L.F."/>
            <person name="Lindquist E."/>
            <person name="Ling A."/>
            <person name="Lombard V."/>
            <person name="Lucas S."/>
            <person name="Lundell T."/>
            <person name="Martin R."/>
            <person name="McLaughlin D.J."/>
            <person name="Morgenstern I."/>
            <person name="Morin E."/>
            <person name="Murat C."/>
            <person name="Nagy L.G."/>
            <person name="Nolan M."/>
            <person name="Ohm R.A."/>
            <person name="Patyshakuliyeva A."/>
            <person name="Rokas A."/>
            <person name="Ruiz-Duenas F.J."/>
            <person name="Sabat G."/>
            <person name="Salamov A."/>
            <person name="Samejima M."/>
            <person name="Schmutz J."/>
            <person name="Slot J.C."/>
            <person name="St John F."/>
            <person name="Stenlid J."/>
            <person name="Sun H."/>
            <person name="Sun S."/>
            <person name="Syed K."/>
            <person name="Tsang A."/>
            <person name="Wiebenga A."/>
            <person name="Young D."/>
            <person name="Pisabarro A."/>
            <person name="Eastwood D.C."/>
            <person name="Martin F."/>
            <person name="Cullen D."/>
            <person name="Grigoriev I.V."/>
            <person name="Hibbett D.S."/>
        </authorList>
    </citation>
    <scope>NUCLEOTIDE SEQUENCE [LARGE SCALE GENOMIC DNA]</scope>
    <source>
        <strain evidence="16 17">MD-104</strain>
    </source>
</reference>
<proteinExistence type="inferred from homology"/>
<comment type="similarity">
    <text evidence="4 14">Belongs to the cytochrome P450 family.</text>
</comment>
<evidence type="ECO:0000256" key="1">
    <source>
        <dbReference type="ARBA" id="ARBA00001971"/>
    </source>
</evidence>
<dbReference type="GO" id="GO:0004497">
    <property type="term" value="F:monooxygenase activity"/>
    <property type="evidence" value="ECO:0007669"/>
    <property type="project" value="UniProtKB-KW"/>
</dbReference>
<feature type="signal peptide" evidence="15">
    <location>
        <begin position="1"/>
        <end position="28"/>
    </location>
</feature>
<dbReference type="InterPro" id="IPR017972">
    <property type="entry name" value="Cyt_P450_CS"/>
</dbReference>
<dbReference type="AlphaFoldDB" id="A0A2H3K688"/>
<keyword evidence="8" id="KW-1133">Transmembrane helix</keyword>
<dbReference type="PANTHER" id="PTHR46300">
    <property type="entry name" value="P450, PUTATIVE (EUROFUNG)-RELATED-RELATED"/>
    <property type="match status" value="1"/>
</dbReference>
<accession>A0A2H3K688</accession>
<dbReference type="SUPFAM" id="SSF48264">
    <property type="entry name" value="Cytochrome P450"/>
    <property type="match status" value="1"/>
</dbReference>
<gene>
    <name evidence="16" type="ORF">WOLCODRAFT_138688</name>
</gene>
<dbReference type="GO" id="GO:0016705">
    <property type="term" value="F:oxidoreductase activity, acting on paired donors, with incorporation or reduction of molecular oxygen"/>
    <property type="evidence" value="ECO:0007669"/>
    <property type="project" value="InterPro"/>
</dbReference>
<comment type="pathway">
    <text evidence="3">Secondary metabolite biosynthesis.</text>
</comment>
<evidence type="ECO:0000256" key="10">
    <source>
        <dbReference type="ARBA" id="ARBA00023004"/>
    </source>
</evidence>
<protein>
    <submittedName>
        <fullName evidence="16">Cytochrome P450</fullName>
    </submittedName>
</protein>
<dbReference type="GO" id="GO:0005506">
    <property type="term" value="F:iron ion binding"/>
    <property type="evidence" value="ECO:0007669"/>
    <property type="project" value="InterPro"/>
</dbReference>
<dbReference type="OMA" id="RFTTHIF"/>
<keyword evidence="5 13" id="KW-0349">Heme</keyword>
<feature type="binding site" description="axial binding residue" evidence="13">
    <location>
        <position position="449"/>
    </location>
    <ligand>
        <name>heme</name>
        <dbReference type="ChEBI" id="CHEBI:30413"/>
    </ligand>
    <ligandPart>
        <name>Fe</name>
        <dbReference type="ChEBI" id="CHEBI:18248"/>
    </ligandPart>
</feature>
<evidence type="ECO:0000256" key="7">
    <source>
        <dbReference type="ARBA" id="ARBA00022723"/>
    </source>
</evidence>
<keyword evidence="15" id="KW-0732">Signal</keyword>
<evidence type="ECO:0000256" key="6">
    <source>
        <dbReference type="ARBA" id="ARBA00022692"/>
    </source>
</evidence>
<comment type="cofactor">
    <cofactor evidence="1 13">
        <name>heme</name>
        <dbReference type="ChEBI" id="CHEBI:30413"/>
    </cofactor>
</comment>
<dbReference type="PANTHER" id="PTHR46300:SF7">
    <property type="entry name" value="P450, PUTATIVE (EUROFUNG)-RELATED"/>
    <property type="match status" value="1"/>
</dbReference>